<organism evidence="1 2">
    <name type="scientific">Myroides albus</name>
    <dbReference type="NCBI Taxonomy" id="2562892"/>
    <lineage>
        <taxon>Bacteria</taxon>
        <taxon>Pseudomonadati</taxon>
        <taxon>Bacteroidota</taxon>
        <taxon>Flavobacteriia</taxon>
        <taxon>Flavobacteriales</taxon>
        <taxon>Flavobacteriaceae</taxon>
        <taxon>Myroides</taxon>
    </lineage>
</organism>
<dbReference type="RefSeq" id="WP_155093495.1">
    <property type="nucleotide sequence ID" value="NZ_WMJX01000120.1"/>
</dbReference>
<name>A0A6I3LLQ1_9FLAO</name>
<dbReference type="Proteomes" id="UP000438760">
    <property type="component" value="Unassembled WGS sequence"/>
</dbReference>
<keyword evidence="2" id="KW-1185">Reference proteome</keyword>
<dbReference type="EMBL" id="WMJX01000120">
    <property type="protein sequence ID" value="MTG99518.1"/>
    <property type="molecule type" value="Genomic_DNA"/>
</dbReference>
<reference evidence="1 2" key="1">
    <citation type="submission" date="2019-11" db="EMBL/GenBank/DDBJ databases">
        <title>Genome of Strain BIT-d1.</title>
        <authorList>
            <person name="Yang Y."/>
        </authorList>
    </citation>
    <scope>NUCLEOTIDE SEQUENCE [LARGE SCALE GENOMIC DNA]</scope>
    <source>
        <strain evidence="1 2">BIT-d1</strain>
    </source>
</reference>
<evidence type="ECO:0000313" key="2">
    <source>
        <dbReference type="Proteomes" id="UP000438760"/>
    </source>
</evidence>
<sequence>MARIVWKEGKFISIETRKGLYVLAQMTLNIYLVVYNNFRFDENWEESDLSNLEVLCCVPVTRQFIQKSTITNLKFKIEVPLNLPKYWLISDHISNKRIIFENTKNEIEVLLLGLGENLIYDDIKDRSNFDRPIVQKVAFNDNDIIDKYEVTNIRIYAEFNERLYLCYKIGKNVDPLKDLIFNRDIPIEYEVYLKIISGKITEEEWLALPI</sequence>
<gene>
    <name evidence="1" type="ORF">GJV76_15585</name>
</gene>
<dbReference type="OrthoDB" id="2080513at2"/>
<dbReference type="AlphaFoldDB" id="A0A6I3LLQ1"/>
<protein>
    <submittedName>
        <fullName evidence="1">Uncharacterized protein</fullName>
    </submittedName>
</protein>
<evidence type="ECO:0000313" key="1">
    <source>
        <dbReference type="EMBL" id="MTG99518.1"/>
    </source>
</evidence>
<accession>A0A6I3LLQ1</accession>
<comment type="caution">
    <text evidence="1">The sequence shown here is derived from an EMBL/GenBank/DDBJ whole genome shotgun (WGS) entry which is preliminary data.</text>
</comment>
<proteinExistence type="predicted"/>